<dbReference type="EMBL" id="JACBJI010000003">
    <property type="protein sequence ID" value="NYA70751.1"/>
    <property type="molecule type" value="Genomic_DNA"/>
</dbReference>
<dbReference type="Pfam" id="PF18962">
    <property type="entry name" value="Por_Secre_tail"/>
    <property type="match status" value="1"/>
</dbReference>
<dbReference type="Proteomes" id="UP000535020">
    <property type="component" value="Unassembled WGS sequence"/>
</dbReference>
<keyword evidence="1" id="KW-0732">Signal</keyword>
<dbReference type="SUPFAM" id="SSF50998">
    <property type="entry name" value="Quinoprotein alcohol dehydrogenase-like"/>
    <property type="match status" value="1"/>
</dbReference>
<keyword evidence="4" id="KW-1185">Reference proteome</keyword>
<evidence type="ECO:0000313" key="3">
    <source>
        <dbReference type="EMBL" id="NYA70751.1"/>
    </source>
</evidence>
<organism evidence="3 4">
    <name type="scientific">Flavobacterium agri</name>
    <dbReference type="NCBI Taxonomy" id="2743471"/>
    <lineage>
        <taxon>Bacteria</taxon>
        <taxon>Pseudomonadati</taxon>
        <taxon>Bacteroidota</taxon>
        <taxon>Flavobacteriia</taxon>
        <taxon>Flavobacteriales</taxon>
        <taxon>Flavobacteriaceae</taxon>
        <taxon>Flavobacterium</taxon>
    </lineage>
</organism>
<dbReference type="InterPro" id="IPR011047">
    <property type="entry name" value="Quinoprotein_ADH-like_sf"/>
</dbReference>
<evidence type="ECO:0000256" key="1">
    <source>
        <dbReference type="ARBA" id="ARBA00022729"/>
    </source>
</evidence>
<proteinExistence type="predicted"/>
<dbReference type="InterPro" id="IPR052918">
    <property type="entry name" value="Motility_Chemotaxis_Reg"/>
</dbReference>
<reference evidence="3 4" key="1">
    <citation type="submission" date="2020-07" db="EMBL/GenBank/DDBJ databases">
        <authorList>
            <person name="Sun Q."/>
        </authorList>
    </citation>
    <scope>NUCLEOTIDE SEQUENCE [LARGE SCALE GENOMIC DNA]</scope>
    <source>
        <strain evidence="3 4">MAH-1</strain>
    </source>
</reference>
<feature type="domain" description="Secretion system C-terminal sorting" evidence="2">
    <location>
        <begin position="548"/>
        <end position="617"/>
    </location>
</feature>
<name>A0A7Y8Y1A4_9FLAO</name>
<dbReference type="PANTHER" id="PTHR35580">
    <property type="entry name" value="CELL SURFACE GLYCOPROTEIN (S-LAYER PROTEIN)-LIKE PROTEIN"/>
    <property type="match status" value="1"/>
</dbReference>
<dbReference type="RefSeq" id="WP_176005577.1">
    <property type="nucleotide sequence ID" value="NZ_JABWMI010000010.1"/>
</dbReference>
<dbReference type="InterPro" id="IPR026444">
    <property type="entry name" value="Secre_tail"/>
</dbReference>
<dbReference type="NCBIfam" id="TIGR04183">
    <property type="entry name" value="Por_Secre_tail"/>
    <property type="match status" value="1"/>
</dbReference>
<evidence type="ECO:0000259" key="2">
    <source>
        <dbReference type="Pfam" id="PF18962"/>
    </source>
</evidence>
<dbReference type="AlphaFoldDB" id="A0A7Y8Y1A4"/>
<sequence>MKTFLLSISVLIGMTASSQDLEWQWAKRGGGTKPSADETETSFGYEGEQIIDIAIDADNNYYFLAFISQDHTEFDGTPVTVYNTQVMNTGYTDVVLISTDCSGELRWIQTIGGADRDFAYKIVLDNNGGLYLGASVINISGPGQPYLPPHFSPDDSMPVLGDFGNGEPQPGYKTLALLKYNTDDGSLAWRVMPQGDVTPYLRHGNINEVVLDSQGILHVLLGFYAGSHLNGQITVPDTFTNKYQYHLVKFDTDGNFISTMPLSLEGKLLQSHTDFRYDEALGRYYLAGFRNNGGADPLVDLSFNGVPFVQQAYILAFGTSGNEIWRKEVSSSSSFKDAQFHDMEIDGDSNIYLCGRYLLDPASPNVSMNGYQFPNDIGANLAFVMKMNADGNVQWFRKPSGYTTNFGIYTGMTICHDLVVNGDEVAVATQVSNEIWGSIAINRPVNHKTDPAILRLDKTTGTPIAVNDIMGYPNYDDAFTSITVDNDGNYVAGGYFHYDIFTAADDNIPTLAKVFGQAIYTDFFMSKLGANPCGELGTKDLVKNEIRMFPNPVHNIVNIQTDEQLVGYQISNMIGQVVLKGNLLDGENSVDVSDLMSGTYIIKLETAEGMAISRKIVKK</sequence>
<accession>A0A7Y8Y1A4</accession>
<evidence type="ECO:0000313" key="4">
    <source>
        <dbReference type="Proteomes" id="UP000535020"/>
    </source>
</evidence>
<gene>
    <name evidence="3" type="ORF">HZF10_07470</name>
</gene>
<dbReference type="PANTHER" id="PTHR35580:SF1">
    <property type="entry name" value="PHYTASE-LIKE DOMAIN-CONTAINING PROTEIN"/>
    <property type="match status" value="1"/>
</dbReference>
<protein>
    <submittedName>
        <fullName evidence="3">T9SS type A sorting domain-containing protein</fullName>
    </submittedName>
</protein>
<comment type="caution">
    <text evidence="3">The sequence shown here is derived from an EMBL/GenBank/DDBJ whole genome shotgun (WGS) entry which is preliminary data.</text>
</comment>